<evidence type="ECO:0000259" key="2">
    <source>
        <dbReference type="PROSITE" id="PS50056"/>
    </source>
</evidence>
<dbReference type="PROSITE" id="PS00383">
    <property type="entry name" value="TYR_PHOSPHATASE_1"/>
    <property type="match status" value="1"/>
</dbReference>
<dbReference type="Pfam" id="PF00102">
    <property type="entry name" value="Y_phosphatase"/>
    <property type="match status" value="1"/>
</dbReference>
<proteinExistence type="predicted"/>
<dbReference type="InterPro" id="IPR016130">
    <property type="entry name" value="Tyr_Pase_AS"/>
</dbReference>
<dbReference type="InterPro" id="IPR000387">
    <property type="entry name" value="Tyr_Pase_dom"/>
</dbReference>
<dbReference type="InterPro" id="IPR029021">
    <property type="entry name" value="Prot-tyrosine_phosphatase-like"/>
</dbReference>
<dbReference type="Gene3D" id="3.90.190.10">
    <property type="entry name" value="Protein tyrosine phosphatase superfamily"/>
    <property type="match status" value="2"/>
</dbReference>
<evidence type="ECO:0000313" key="3">
    <source>
        <dbReference type="EMBL" id="KAJ8315116.1"/>
    </source>
</evidence>
<dbReference type="EMBL" id="JARBDR010000337">
    <property type="protein sequence ID" value="KAJ8315116.1"/>
    <property type="molecule type" value="Genomic_DNA"/>
</dbReference>
<dbReference type="SMART" id="SM00194">
    <property type="entry name" value="PTPc"/>
    <property type="match status" value="1"/>
</dbReference>
<dbReference type="InterPro" id="IPR000242">
    <property type="entry name" value="PTP_cat"/>
</dbReference>
<accession>A0ABQ9FFZ8</accession>
<dbReference type="InterPro" id="IPR050348">
    <property type="entry name" value="Protein-Tyr_Phosphatase"/>
</dbReference>
<dbReference type="PRINTS" id="PR00700">
    <property type="entry name" value="PRTYPHPHTASE"/>
</dbReference>
<dbReference type="InterPro" id="IPR003595">
    <property type="entry name" value="Tyr_Pase_cat"/>
</dbReference>
<feature type="domain" description="Tyrosine-protein phosphatase" evidence="1">
    <location>
        <begin position="1"/>
        <end position="151"/>
    </location>
</feature>
<dbReference type="PROSITE" id="PS50055">
    <property type="entry name" value="TYR_PHOSPHATASE_PTP"/>
    <property type="match status" value="1"/>
</dbReference>
<keyword evidence="4" id="KW-1185">Reference proteome</keyword>
<evidence type="ECO:0000259" key="1">
    <source>
        <dbReference type="PROSITE" id="PS50055"/>
    </source>
</evidence>
<organism evidence="3 4">
    <name type="scientific">Tegillarca granosa</name>
    <name type="common">Malaysian cockle</name>
    <name type="synonym">Anadara granosa</name>
    <dbReference type="NCBI Taxonomy" id="220873"/>
    <lineage>
        <taxon>Eukaryota</taxon>
        <taxon>Metazoa</taxon>
        <taxon>Spiralia</taxon>
        <taxon>Lophotrochozoa</taxon>
        <taxon>Mollusca</taxon>
        <taxon>Bivalvia</taxon>
        <taxon>Autobranchia</taxon>
        <taxon>Pteriomorphia</taxon>
        <taxon>Arcoida</taxon>
        <taxon>Arcoidea</taxon>
        <taxon>Arcidae</taxon>
        <taxon>Tegillarca</taxon>
    </lineage>
</organism>
<sequence>MYKHITFTGYHSKREYIAAQGPLQCTKDDFWRMTWEQNVSVIVMLTQCVERGRGQKKRKIKQIHFLKWPDFGCPETTWLLLDFVMAVRLYKPHDMQGPIIVHCSAGVGRTGTFIALDHLLYRIKEHDEIDIFNIVLEMRNYRPSMVQTEVS</sequence>
<gene>
    <name evidence="3" type="ORF">KUTeg_007266</name>
</gene>
<dbReference type="PANTHER" id="PTHR19134">
    <property type="entry name" value="RECEPTOR-TYPE TYROSINE-PROTEIN PHOSPHATASE"/>
    <property type="match status" value="1"/>
</dbReference>
<comment type="caution">
    <text evidence="3">The sequence shown here is derived from an EMBL/GenBank/DDBJ whole genome shotgun (WGS) entry which is preliminary data.</text>
</comment>
<dbReference type="SMART" id="SM00404">
    <property type="entry name" value="PTPc_motif"/>
    <property type="match status" value="1"/>
</dbReference>
<name>A0ABQ9FFZ8_TEGGR</name>
<dbReference type="SUPFAM" id="SSF52799">
    <property type="entry name" value="(Phosphotyrosine protein) phosphatases II"/>
    <property type="match status" value="1"/>
</dbReference>
<protein>
    <submittedName>
        <fullName evidence="3">Uncharacterized protein</fullName>
    </submittedName>
</protein>
<dbReference type="Proteomes" id="UP001217089">
    <property type="component" value="Unassembled WGS sequence"/>
</dbReference>
<evidence type="ECO:0000313" key="4">
    <source>
        <dbReference type="Proteomes" id="UP001217089"/>
    </source>
</evidence>
<feature type="domain" description="Tyrosine specific protein phosphatases" evidence="2">
    <location>
        <begin position="81"/>
        <end position="151"/>
    </location>
</feature>
<dbReference type="PROSITE" id="PS50056">
    <property type="entry name" value="TYR_PHOSPHATASE_2"/>
    <property type="match status" value="1"/>
</dbReference>
<dbReference type="PANTHER" id="PTHR19134:SF553">
    <property type="entry name" value="TYROSINE-PROTEIN PHOSPHATASE 10D-RELATED"/>
    <property type="match status" value="1"/>
</dbReference>
<reference evidence="3 4" key="1">
    <citation type="submission" date="2022-12" db="EMBL/GenBank/DDBJ databases">
        <title>Chromosome-level genome of Tegillarca granosa.</title>
        <authorList>
            <person name="Kim J."/>
        </authorList>
    </citation>
    <scope>NUCLEOTIDE SEQUENCE [LARGE SCALE GENOMIC DNA]</scope>
    <source>
        <strain evidence="3">Teg-2019</strain>
        <tissue evidence="3">Adductor muscle</tissue>
    </source>
</reference>